<dbReference type="RefSeq" id="WP_137089773.1">
    <property type="nucleotide sequence ID" value="NZ_CP028923.1"/>
</dbReference>
<accession>A0A4D7JCW8</accession>
<dbReference type="AlphaFoldDB" id="A0A4D7JCW8"/>
<dbReference type="KEGG" id="fpf:DCC35_05180"/>
<gene>
    <name evidence="2" type="ORF">DCC35_05180</name>
</gene>
<evidence type="ECO:0000313" key="2">
    <source>
        <dbReference type="EMBL" id="QCK14179.1"/>
    </source>
</evidence>
<keyword evidence="1" id="KW-0812">Transmembrane</keyword>
<keyword evidence="1" id="KW-0472">Membrane</keyword>
<dbReference type="Proteomes" id="UP000298616">
    <property type="component" value="Chromosome"/>
</dbReference>
<organism evidence="2 3">
    <name type="scientific">Mangrovivirga cuniculi</name>
    <dbReference type="NCBI Taxonomy" id="2715131"/>
    <lineage>
        <taxon>Bacteria</taxon>
        <taxon>Pseudomonadati</taxon>
        <taxon>Bacteroidota</taxon>
        <taxon>Cytophagia</taxon>
        <taxon>Cytophagales</taxon>
        <taxon>Mangrovivirgaceae</taxon>
        <taxon>Mangrovivirga</taxon>
    </lineage>
</organism>
<proteinExistence type="predicted"/>
<keyword evidence="3" id="KW-1185">Reference proteome</keyword>
<sequence>MMKKFTIGFFIVYLLFHIAVIIAATVATGDSFLNLLKYDYLFKPGAYLGLVLFLVNIVLFLKFWQDQHKKISKLDKEKTELKAKMFDLAEESKQVKSQGSSDSETKNQ</sequence>
<dbReference type="EMBL" id="CP028923">
    <property type="protein sequence ID" value="QCK14179.1"/>
    <property type="molecule type" value="Genomic_DNA"/>
</dbReference>
<keyword evidence="1" id="KW-1133">Transmembrane helix</keyword>
<feature type="transmembrane region" description="Helical" evidence="1">
    <location>
        <begin position="47"/>
        <end position="64"/>
    </location>
</feature>
<reference evidence="2 3" key="1">
    <citation type="submission" date="2018-04" db="EMBL/GenBank/DDBJ databases">
        <title>Complete genome uncultured novel isolate.</title>
        <authorList>
            <person name="Merlino G."/>
        </authorList>
    </citation>
    <scope>NUCLEOTIDE SEQUENCE [LARGE SCALE GENOMIC DNA]</scope>
    <source>
        <strain evidence="3">R1DC9</strain>
    </source>
</reference>
<evidence type="ECO:0000313" key="3">
    <source>
        <dbReference type="Proteomes" id="UP000298616"/>
    </source>
</evidence>
<name>A0A4D7JCW8_9BACT</name>
<evidence type="ECO:0000256" key="1">
    <source>
        <dbReference type="SAM" id="Phobius"/>
    </source>
</evidence>
<protein>
    <submittedName>
        <fullName evidence="2">Uncharacterized protein</fullName>
    </submittedName>
</protein>